<protein>
    <submittedName>
        <fullName evidence="1">Uncharacterized protein</fullName>
    </submittedName>
</protein>
<name>A0ACD5X8X8_AVESA</name>
<accession>A0ACD5X8X8</accession>
<reference evidence="1" key="1">
    <citation type="submission" date="2021-05" db="EMBL/GenBank/DDBJ databases">
        <authorList>
            <person name="Scholz U."/>
            <person name="Mascher M."/>
            <person name="Fiebig A."/>
        </authorList>
    </citation>
    <scope>NUCLEOTIDE SEQUENCE [LARGE SCALE GENOMIC DNA]</scope>
</reference>
<dbReference type="Proteomes" id="UP001732700">
    <property type="component" value="Chromosome 4D"/>
</dbReference>
<sequence length="309" mass="34182">MGGFGCNLSRPNTSAAGPYWPASGGRGVRFWLDPWLLPVPLGIRFPALFAIKASPSSLVAENFRDGIWNPLFRRAFNEVEASELQSLMGALPAALSEGKDVASWLLLPSGEFSVSSAYKALFQGPARPWSGPLWEAPLPLSICIFVWQLLRDRLPSGVEVSKRNDPGDGRCPLCGTPESCTHIMFSCSAAQFLWNFVWEALGPTWQAQELEEFLQAQANRTGGGRRLFWLLFAALSWTLWNVRNKMVIERIFPTRASDSVFSLLAFLQQWSPLVRLRDRPTFKSSLRTLRAAALPFAAPSSTLAPSPTP</sequence>
<keyword evidence="2" id="KW-1185">Reference proteome</keyword>
<evidence type="ECO:0000313" key="2">
    <source>
        <dbReference type="Proteomes" id="UP001732700"/>
    </source>
</evidence>
<dbReference type="EnsemblPlants" id="AVESA.00010b.r2.4DG0737630.1">
    <property type="protein sequence ID" value="AVESA.00010b.r2.4DG0737630.1.CDS"/>
    <property type="gene ID" value="AVESA.00010b.r2.4DG0737630"/>
</dbReference>
<organism evidence="1 2">
    <name type="scientific">Avena sativa</name>
    <name type="common">Oat</name>
    <dbReference type="NCBI Taxonomy" id="4498"/>
    <lineage>
        <taxon>Eukaryota</taxon>
        <taxon>Viridiplantae</taxon>
        <taxon>Streptophyta</taxon>
        <taxon>Embryophyta</taxon>
        <taxon>Tracheophyta</taxon>
        <taxon>Spermatophyta</taxon>
        <taxon>Magnoliopsida</taxon>
        <taxon>Liliopsida</taxon>
        <taxon>Poales</taxon>
        <taxon>Poaceae</taxon>
        <taxon>BOP clade</taxon>
        <taxon>Pooideae</taxon>
        <taxon>Poodae</taxon>
        <taxon>Poeae</taxon>
        <taxon>Poeae Chloroplast Group 1 (Aveneae type)</taxon>
        <taxon>Aveninae</taxon>
        <taxon>Avena</taxon>
    </lineage>
</organism>
<reference evidence="1" key="2">
    <citation type="submission" date="2025-09" db="UniProtKB">
        <authorList>
            <consortium name="EnsemblPlants"/>
        </authorList>
    </citation>
    <scope>IDENTIFICATION</scope>
</reference>
<proteinExistence type="predicted"/>
<evidence type="ECO:0000313" key="1">
    <source>
        <dbReference type="EnsemblPlants" id="AVESA.00010b.r2.4DG0737630.1.CDS"/>
    </source>
</evidence>